<dbReference type="InterPro" id="IPR006118">
    <property type="entry name" value="Recombinase_CS"/>
</dbReference>
<keyword evidence="3" id="KW-0233">DNA recombination</keyword>
<dbReference type="GO" id="GO:0000150">
    <property type="term" value="F:DNA strand exchange activity"/>
    <property type="evidence" value="ECO:0007669"/>
    <property type="project" value="InterPro"/>
</dbReference>
<dbReference type="PROSITE" id="PS51736">
    <property type="entry name" value="RECOMBINASES_3"/>
    <property type="match status" value="1"/>
</dbReference>
<dbReference type="FunFam" id="3.40.50.1390:FF:000010">
    <property type="entry name" value="Recombinase resolvase family"/>
    <property type="match status" value="1"/>
</dbReference>
<dbReference type="KEGG" id="pez:HWQ56_25535"/>
<organism evidence="7 8">
    <name type="scientific">Pseudomonas eucalypticola</name>
    <dbReference type="NCBI Taxonomy" id="2599595"/>
    <lineage>
        <taxon>Bacteria</taxon>
        <taxon>Pseudomonadati</taxon>
        <taxon>Pseudomonadota</taxon>
        <taxon>Gammaproteobacteria</taxon>
        <taxon>Pseudomonadales</taxon>
        <taxon>Pseudomonadaceae</taxon>
        <taxon>Pseudomonas</taxon>
    </lineage>
</organism>
<dbReference type="PROSITE" id="PS00398">
    <property type="entry name" value="RECOMBINASES_2"/>
    <property type="match status" value="1"/>
</dbReference>
<dbReference type="Gene3D" id="3.40.50.1390">
    <property type="entry name" value="Resolvase, N-terminal catalytic domain"/>
    <property type="match status" value="1"/>
</dbReference>
<dbReference type="AlphaFoldDB" id="A0A7D5DBT3"/>
<dbReference type="GO" id="GO:0003677">
    <property type="term" value="F:DNA binding"/>
    <property type="evidence" value="ECO:0007669"/>
    <property type="project" value="UniProtKB-KW"/>
</dbReference>
<evidence type="ECO:0000256" key="5">
    <source>
        <dbReference type="PROSITE-ProRule" id="PRU10137"/>
    </source>
</evidence>
<dbReference type="Pfam" id="PF00239">
    <property type="entry name" value="Resolvase"/>
    <property type="match status" value="1"/>
</dbReference>
<keyword evidence="8" id="KW-1185">Reference proteome</keyword>
<evidence type="ECO:0000256" key="2">
    <source>
        <dbReference type="ARBA" id="ARBA00023125"/>
    </source>
</evidence>
<keyword evidence="2" id="KW-0238">DNA-binding</keyword>
<evidence type="ECO:0000313" key="7">
    <source>
        <dbReference type="EMBL" id="QKZ06955.1"/>
    </source>
</evidence>
<evidence type="ECO:0000256" key="3">
    <source>
        <dbReference type="ARBA" id="ARBA00023172"/>
    </source>
</evidence>
<keyword evidence="1" id="KW-0229">DNA integration</keyword>
<feature type="active site" description="O-(5'-phospho-DNA)-serine intermediate" evidence="4 5">
    <location>
        <position position="10"/>
    </location>
</feature>
<dbReference type="CDD" id="cd03767">
    <property type="entry name" value="SR_Res_par"/>
    <property type="match status" value="1"/>
</dbReference>
<dbReference type="PANTHER" id="PTHR30461:SF25">
    <property type="entry name" value="RESOLVASE-RELATED"/>
    <property type="match status" value="1"/>
</dbReference>
<feature type="domain" description="Resolvase/invertase-type recombinase catalytic" evidence="6">
    <location>
        <begin position="2"/>
        <end position="159"/>
    </location>
</feature>
<dbReference type="SMART" id="SM00857">
    <property type="entry name" value="Resolvase"/>
    <property type="match status" value="1"/>
</dbReference>
<protein>
    <submittedName>
        <fullName evidence="7">Recombinase family protein</fullName>
    </submittedName>
</protein>
<name>A0A7D5DBT3_9PSED</name>
<dbReference type="PROSITE" id="PS00397">
    <property type="entry name" value="RECOMBINASES_1"/>
    <property type="match status" value="1"/>
</dbReference>
<dbReference type="EMBL" id="CP056030">
    <property type="protein sequence ID" value="QKZ06955.1"/>
    <property type="molecule type" value="Genomic_DNA"/>
</dbReference>
<reference evidence="7 8" key="1">
    <citation type="submission" date="2020-06" db="EMBL/GenBank/DDBJ databases">
        <title>Pseudomonas eucalypticola sp. nov., an endophyte of Eucalyptus dunnii leaves with biocontrol ability of eucalyptus leaf blight.</title>
        <authorList>
            <person name="Liu Y."/>
            <person name="Song Z."/>
            <person name="Zeng H."/>
            <person name="Lu M."/>
            <person name="Wang X."/>
            <person name="Lian X."/>
            <person name="Zhang Q."/>
        </authorList>
    </citation>
    <scope>NUCLEOTIDE SEQUENCE [LARGE SCALE GENOMIC DNA]</scope>
    <source>
        <strain evidence="7 8">NP-1</strain>
    </source>
</reference>
<accession>A0A7D5DBT3</accession>
<gene>
    <name evidence="7" type="ORF">HWQ56_25535</name>
</gene>
<sequence>MFIRAYLRASTNDQDAHRAKDQLTVFAQDHGERVAAYYIENESGATLQRPELFRLLSDAHPGDVLLVEQVDRLSRLTEVDWQNLRGIIKDKEVRVVSLDLPTSHQFMAQGRGALDSFTSRMLGAINDMLLDMLAAVARKDYEDRRRRQMDGIKKAKDQGAYKGRGVDQDKHQRIIECLSKGMGVRETSRATGTSTATVQRASKLKQSVFLGSIS</sequence>
<evidence type="ECO:0000256" key="1">
    <source>
        <dbReference type="ARBA" id="ARBA00022908"/>
    </source>
</evidence>
<dbReference type="GO" id="GO:0015074">
    <property type="term" value="P:DNA integration"/>
    <property type="evidence" value="ECO:0007669"/>
    <property type="project" value="UniProtKB-KW"/>
</dbReference>
<evidence type="ECO:0000259" key="6">
    <source>
        <dbReference type="PROSITE" id="PS51736"/>
    </source>
</evidence>
<dbReference type="Proteomes" id="UP000509568">
    <property type="component" value="Chromosome"/>
</dbReference>
<dbReference type="RefSeq" id="WP_176572050.1">
    <property type="nucleotide sequence ID" value="NZ_CP056030.1"/>
</dbReference>
<evidence type="ECO:0000313" key="8">
    <source>
        <dbReference type="Proteomes" id="UP000509568"/>
    </source>
</evidence>
<dbReference type="InterPro" id="IPR050639">
    <property type="entry name" value="SSR_resolvase"/>
</dbReference>
<dbReference type="InterPro" id="IPR036162">
    <property type="entry name" value="Resolvase-like_N_sf"/>
</dbReference>
<evidence type="ECO:0000256" key="4">
    <source>
        <dbReference type="PIRSR" id="PIRSR606118-50"/>
    </source>
</evidence>
<dbReference type="SUPFAM" id="SSF53041">
    <property type="entry name" value="Resolvase-like"/>
    <property type="match status" value="1"/>
</dbReference>
<proteinExistence type="predicted"/>
<dbReference type="InterPro" id="IPR006119">
    <property type="entry name" value="Resolv_N"/>
</dbReference>
<dbReference type="PANTHER" id="PTHR30461">
    <property type="entry name" value="DNA-INVERTASE FROM LAMBDOID PROPHAGE"/>
    <property type="match status" value="1"/>
</dbReference>